<accession>A0AAN7L6W7</accession>
<evidence type="ECO:0000313" key="4">
    <source>
        <dbReference type="Proteomes" id="UP001345219"/>
    </source>
</evidence>
<organism evidence="3 4">
    <name type="scientific">Trapa incisa</name>
    <dbReference type="NCBI Taxonomy" id="236973"/>
    <lineage>
        <taxon>Eukaryota</taxon>
        <taxon>Viridiplantae</taxon>
        <taxon>Streptophyta</taxon>
        <taxon>Embryophyta</taxon>
        <taxon>Tracheophyta</taxon>
        <taxon>Spermatophyta</taxon>
        <taxon>Magnoliopsida</taxon>
        <taxon>eudicotyledons</taxon>
        <taxon>Gunneridae</taxon>
        <taxon>Pentapetalae</taxon>
        <taxon>rosids</taxon>
        <taxon>malvids</taxon>
        <taxon>Myrtales</taxon>
        <taxon>Lythraceae</taxon>
        <taxon>Trapa</taxon>
    </lineage>
</organism>
<dbReference type="SUPFAM" id="SSF55961">
    <property type="entry name" value="Bet v1-like"/>
    <property type="match status" value="1"/>
</dbReference>
<feature type="domain" description="Bet v I/Major latex protein" evidence="2">
    <location>
        <begin position="3"/>
        <end position="66"/>
    </location>
</feature>
<feature type="compositionally biased region" description="Polar residues" evidence="1">
    <location>
        <begin position="73"/>
        <end position="82"/>
    </location>
</feature>
<proteinExistence type="predicted"/>
<protein>
    <recommendedName>
        <fullName evidence="2">Bet v I/Major latex protein domain-containing protein</fullName>
    </recommendedName>
</protein>
<reference evidence="3 4" key="1">
    <citation type="journal article" date="2023" name="Hortic Res">
        <title>Pangenome of water caltrop reveals structural variations and asymmetric subgenome divergence after allopolyploidization.</title>
        <authorList>
            <person name="Zhang X."/>
            <person name="Chen Y."/>
            <person name="Wang L."/>
            <person name="Yuan Y."/>
            <person name="Fang M."/>
            <person name="Shi L."/>
            <person name="Lu R."/>
            <person name="Comes H.P."/>
            <person name="Ma Y."/>
            <person name="Chen Y."/>
            <person name="Huang G."/>
            <person name="Zhou Y."/>
            <person name="Zheng Z."/>
            <person name="Qiu Y."/>
        </authorList>
    </citation>
    <scope>NUCLEOTIDE SEQUENCE [LARGE SCALE GENOMIC DNA]</scope>
    <source>
        <tissue evidence="3">Roots</tissue>
    </source>
</reference>
<dbReference type="AlphaFoldDB" id="A0AAN7L6W7"/>
<dbReference type="EMBL" id="JAXIOK010000003">
    <property type="protein sequence ID" value="KAK4775791.1"/>
    <property type="molecule type" value="Genomic_DNA"/>
</dbReference>
<evidence type="ECO:0000313" key="3">
    <source>
        <dbReference type="EMBL" id="KAK4775791.1"/>
    </source>
</evidence>
<sequence>MNSMRHQIHAMDTHNLTCKYTLVECSIMFQRLVAAVYEAKLKDAVDGRSTCKMSSEYHAKPDVVPNGGGHQALQVQGSGTLQDNRREPGCIRLKSATKAVASCD</sequence>
<dbReference type="Gene3D" id="3.30.530.20">
    <property type="match status" value="1"/>
</dbReference>
<dbReference type="GO" id="GO:0006952">
    <property type="term" value="P:defense response"/>
    <property type="evidence" value="ECO:0007669"/>
    <property type="project" value="InterPro"/>
</dbReference>
<evidence type="ECO:0000259" key="2">
    <source>
        <dbReference type="Pfam" id="PF00407"/>
    </source>
</evidence>
<name>A0AAN7L6W7_9MYRT</name>
<comment type="caution">
    <text evidence="3">The sequence shown here is derived from an EMBL/GenBank/DDBJ whole genome shotgun (WGS) entry which is preliminary data.</text>
</comment>
<dbReference type="InterPro" id="IPR000916">
    <property type="entry name" value="Bet_v_I/MLP"/>
</dbReference>
<dbReference type="Pfam" id="PF00407">
    <property type="entry name" value="Bet_v_1"/>
    <property type="match status" value="1"/>
</dbReference>
<gene>
    <name evidence="3" type="ORF">SAY87_023752</name>
</gene>
<feature type="region of interest" description="Disordered" evidence="1">
    <location>
        <begin position="60"/>
        <end position="86"/>
    </location>
</feature>
<dbReference type="Proteomes" id="UP001345219">
    <property type="component" value="Chromosome 18"/>
</dbReference>
<keyword evidence="4" id="KW-1185">Reference proteome</keyword>
<dbReference type="InterPro" id="IPR023393">
    <property type="entry name" value="START-like_dom_sf"/>
</dbReference>
<evidence type="ECO:0000256" key="1">
    <source>
        <dbReference type="SAM" id="MobiDB-lite"/>
    </source>
</evidence>